<feature type="region of interest" description="Disordered" evidence="1">
    <location>
        <begin position="163"/>
        <end position="266"/>
    </location>
</feature>
<dbReference type="EMBL" id="MCFD01000011">
    <property type="protein sequence ID" value="ORX67753.1"/>
    <property type="molecule type" value="Genomic_DNA"/>
</dbReference>
<feature type="compositionally biased region" description="Basic residues" evidence="1">
    <location>
        <begin position="28"/>
        <end position="41"/>
    </location>
</feature>
<dbReference type="GeneID" id="63808223"/>
<feature type="compositionally biased region" description="Basic and acidic residues" evidence="1">
    <location>
        <begin position="43"/>
        <end position="63"/>
    </location>
</feature>
<evidence type="ECO:0000313" key="2">
    <source>
        <dbReference type="EMBL" id="ORX67753.1"/>
    </source>
</evidence>
<comment type="caution">
    <text evidence="2">The sequence shown here is derived from an EMBL/GenBank/DDBJ whole genome shotgun (WGS) entry which is preliminary data.</text>
</comment>
<feature type="compositionally biased region" description="Low complexity" evidence="1">
    <location>
        <begin position="83"/>
        <end position="101"/>
    </location>
</feature>
<keyword evidence="3" id="KW-1185">Reference proteome</keyword>
<reference evidence="2 3" key="1">
    <citation type="submission" date="2016-07" db="EMBL/GenBank/DDBJ databases">
        <title>Pervasive Adenine N6-methylation of Active Genes in Fungi.</title>
        <authorList>
            <consortium name="DOE Joint Genome Institute"/>
            <person name="Mondo S.J."/>
            <person name="Dannebaum R.O."/>
            <person name="Kuo R.C."/>
            <person name="Labutti K."/>
            <person name="Haridas S."/>
            <person name="Kuo A."/>
            <person name="Salamov A."/>
            <person name="Ahrendt S.R."/>
            <person name="Lipzen A."/>
            <person name="Sullivan W."/>
            <person name="Andreopoulos W.B."/>
            <person name="Clum A."/>
            <person name="Lindquist E."/>
            <person name="Daum C."/>
            <person name="Ramamoorthy G.K."/>
            <person name="Gryganskyi A."/>
            <person name="Culley D."/>
            <person name="Magnuson J.K."/>
            <person name="James T.Y."/>
            <person name="O'Malley M.A."/>
            <person name="Stajich J.E."/>
            <person name="Spatafora J.W."/>
            <person name="Visel A."/>
            <person name="Grigoriev I.V."/>
        </authorList>
    </citation>
    <scope>NUCLEOTIDE SEQUENCE [LARGE SCALE GENOMIC DNA]</scope>
    <source>
        <strain evidence="2 3">ATCC 12442</strain>
    </source>
</reference>
<name>A0A1Y1W2G7_9FUNG</name>
<feature type="compositionally biased region" description="Basic and acidic residues" evidence="1">
    <location>
        <begin position="73"/>
        <end position="82"/>
    </location>
</feature>
<proteinExistence type="predicted"/>
<feature type="region of interest" description="Disordered" evidence="1">
    <location>
        <begin position="1"/>
        <end position="149"/>
    </location>
</feature>
<organism evidence="2 3">
    <name type="scientific">Linderina pennispora</name>
    <dbReference type="NCBI Taxonomy" id="61395"/>
    <lineage>
        <taxon>Eukaryota</taxon>
        <taxon>Fungi</taxon>
        <taxon>Fungi incertae sedis</taxon>
        <taxon>Zoopagomycota</taxon>
        <taxon>Kickxellomycotina</taxon>
        <taxon>Kickxellomycetes</taxon>
        <taxon>Kickxellales</taxon>
        <taxon>Kickxellaceae</taxon>
        <taxon>Linderina</taxon>
    </lineage>
</organism>
<protein>
    <submittedName>
        <fullName evidence="2">Uncharacterized protein</fullName>
    </submittedName>
</protein>
<dbReference type="AlphaFoldDB" id="A0A1Y1W2G7"/>
<gene>
    <name evidence="2" type="ORF">DL89DRAFT_36281</name>
</gene>
<feature type="compositionally biased region" description="Low complexity" evidence="1">
    <location>
        <begin position="8"/>
        <end position="21"/>
    </location>
</feature>
<sequence>MTAPLTFPSLPSENNSRSSSPVADSKPKKPARRPNKPKAPKQARTEETAKKAAETAKKAEHNKRGSGSRRTRAKTEGTKPQEKPQAGAQAEAGAEEPGAAQDRGGNGELPWAAARHDRAGGERARARAVLRPEPHGPGGRGDAPRAPGMPVQCVRDRRLLCQAPRVRIERRPGSRPQPLDPHPSHYVPEARGSGAARRPAHAGVEPEHARSQGRRGPGDEAPAGHDLVHAQPDAQAAAEARGNHPAAHPRCPPDVALRQHPRGGRG</sequence>
<feature type="compositionally biased region" description="Basic and acidic residues" evidence="1">
    <location>
        <begin position="114"/>
        <end position="134"/>
    </location>
</feature>
<evidence type="ECO:0000313" key="3">
    <source>
        <dbReference type="Proteomes" id="UP000193922"/>
    </source>
</evidence>
<feature type="compositionally biased region" description="Low complexity" evidence="1">
    <location>
        <begin position="230"/>
        <end position="240"/>
    </location>
</feature>
<dbReference type="RefSeq" id="XP_040741599.1">
    <property type="nucleotide sequence ID" value="XM_040891575.1"/>
</dbReference>
<evidence type="ECO:0000256" key="1">
    <source>
        <dbReference type="SAM" id="MobiDB-lite"/>
    </source>
</evidence>
<accession>A0A1Y1W2G7</accession>
<feature type="compositionally biased region" description="Basic and acidic residues" evidence="1">
    <location>
        <begin position="204"/>
        <end position="228"/>
    </location>
</feature>
<dbReference type="Proteomes" id="UP000193922">
    <property type="component" value="Unassembled WGS sequence"/>
</dbReference>